<dbReference type="Pfam" id="PF02811">
    <property type="entry name" value="PHP"/>
    <property type="match status" value="1"/>
</dbReference>
<name>A0AA45C7X3_9BACT</name>
<dbReference type="SUPFAM" id="SSF89550">
    <property type="entry name" value="PHP domain-like"/>
    <property type="match status" value="1"/>
</dbReference>
<organism evidence="2 3">
    <name type="scientific">Oceanotoga teriensis</name>
    <dbReference type="NCBI Taxonomy" id="515440"/>
    <lineage>
        <taxon>Bacteria</taxon>
        <taxon>Thermotogati</taxon>
        <taxon>Thermotogota</taxon>
        <taxon>Thermotogae</taxon>
        <taxon>Petrotogales</taxon>
        <taxon>Petrotogaceae</taxon>
        <taxon>Oceanotoga</taxon>
    </lineage>
</organism>
<feature type="domain" description="Polymerase/histidinol phosphatase N-terminal" evidence="1">
    <location>
        <begin position="5"/>
        <end position="84"/>
    </location>
</feature>
<gene>
    <name evidence="2" type="ORF">C7380_10443</name>
</gene>
<dbReference type="RefSeq" id="WP_109604167.1">
    <property type="nucleotide sequence ID" value="NZ_QGGI01000004.1"/>
</dbReference>
<accession>A0AA45C7X3</accession>
<keyword evidence="3" id="KW-1185">Reference proteome</keyword>
<dbReference type="EMBL" id="QGGI01000004">
    <property type="protein sequence ID" value="PWJ95629.1"/>
    <property type="molecule type" value="Genomic_DNA"/>
</dbReference>
<proteinExistence type="predicted"/>
<evidence type="ECO:0000313" key="3">
    <source>
        <dbReference type="Proteomes" id="UP000245921"/>
    </source>
</evidence>
<sequence length="253" mass="29935">MNPKYDLHMHTFYSDGSQSFEDILKKVKEIGLKCFGVTDHYEVGHNYTVKENPEKYYAHFLKIKEEAEKFGITALIGAEIGFNDLELLKPKNLPEIDYIIGSVHQMPQELEEKEYWNLYRKYLENAVTKYDFQILGHAEGYLPVNKFMKSGSNFEDRRKYEKIIAKKYFSLEWYKDLAKEMNKNEIALEIHEMSESPRLEVINLMIENGVKLTYGTDSHANYQLAKRDYFKKVLNELELNDENFLDIEAVRRK</sequence>
<dbReference type="Proteomes" id="UP000245921">
    <property type="component" value="Unassembled WGS sequence"/>
</dbReference>
<dbReference type="GO" id="GO:0005829">
    <property type="term" value="C:cytosol"/>
    <property type="evidence" value="ECO:0007669"/>
    <property type="project" value="TreeGrafter"/>
</dbReference>
<reference evidence="2 3" key="1">
    <citation type="submission" date="2018-05" db="EMBL/GenBank/DDBJ databases">
        <title>Genomic Encyclopedia of Type Strains, Phase IV (KMG-IV): sequencing the most valuable type-strain genomes for metagenomic binning, comparative biology and taxonomic classification.</title>
        <authorList>
            <person name="Goeker M."/>
        </authorList>
    </citation>
    <scope>NUCLEOTIDE SEQUENCE [LARGE SCALE GENOMIC DNA]</scope>
    <source>
        <strain evidence="2 3">DSM 24906</strain>
    </source>
</reference>
<dbReference type="Gene3D" id="3.20.20.140">
    <property type="entry name" value="Metal-dependent hydrolases"/>
    <property type="match status" value="1"/>
</dbReference>
<evidence type="ECO:0000313" key="2">
    <source>
        <dbReference type="EMBL" id="PWJ95629.1"/>
    </source>
</evidence>
<dbReference type="GO" id="GO:0008270">
    <property type="term" value="F:zinc ion binding"/>
    <property type="evidence" value="ECO:0007669"/>
    <property type="project" value="TreeGrafter"/>
</dbReference>
<dbReference type="GO" id="GO:0042578">
    <property type="term" value="F:phosphoric ester hydrolase activity"/>
    <property type="evidence" value="ECO:0007669"/>
    <property type="project" value="TreeGrafter"/>
</dbReference>
<comment type="caution">
    <text evidence="2">The sequence shown here is derived from an EMBL/GenBank/DDBJ whole genome shotgun (WGS) entry which is preliminary data.</text>
</comment>
<dbReference type="InterPro" id="IPR016195">
    <property type="entry name" value="Pol/histidinol_Pase-like"/>
</dbReference>
<dbReference type="InterPro" id="IPR003141">
    <property type="entry name" value="Pol/His_phosphatase_N"/>
</dbReference>
<dbReference type="SMART" id="SM00481">
    <property type="entry name" value="POLIIIAc"/>
    <property type="match status" value="1"/>
</dbReference>
<dbReference type="AlphaFoldDB" id="A0AA45C7X3"/>
<dbReference type="InterPro" id="IPR004013">
    <property type="entry name" value="PHP_dom"/>
</dbReference>
<protein>
    <submittedName>
        <fullName evidence="2">Histidinol-phosphatase (PHP family)</fullName>
    </submittedName>
</protein>
<dbReference type="PANTHER" id="PTHR36928">
    <property type="entry name" value="PHOSPHATASE YCDX-RELATED"/>
    <property type="match status" value="1"/>
</dbReference>
<evidence type="ECO:0000259" key="1">
    <source>
        <dbReference type="SMART" id="SM00481"/>
    </source>
</evidence>
<dbReference type="InterPro" id="IPR050243">
    <property type="entry name" value="PHP_phosphatase"/>
</dbReference>
<dbReference type="PANTHER" id="PTHR36928:SF1">
    <property type="entry name" value="PHOSPHATASE YCDX-RELATED"/>
    <property type="match status" value="1"/>
</dbReference>